<feature type="region of interest" description="Disordered" evidence="6">
    <location>
        <begin position="542"/>
        <end position="573"/>
    </location>
</feature>
<feature type="transmembrane region" description="Helical" evidence="7">
    <location>
        <begin position="398"/>
        <end position="418"/>
    </location>
</feature>
<feature type="transmembrane region" description="Helical" evidence="7">
    <location>
        <begin position="683"/>
        <end position="703"/>
    </location>
</feature>
<comment type="subcellular location">
    <subcellularLocation>
        <location evidence="1">Endomembrane system</location>
        <topology evidence="1">Multi-pass membrane protein</topology>
    </subcellularLocation>
    <subcellularLocation>
        <location evidence="5">Membrane</location>
        <topology evidence="5">Multi-pass membrane protein</topology>
    </subcellularLocation>
</comment>
<feature type="transmembrane region" description="Helical" evidence="7">
    <location>
        <begin position="328"/>
        <end position="350"/>
    </location>
</feature>
<feature type="transmembrane region" description="Helical" evidence="7">
    <location>
        <begin position="272"/>
        <end position="294"/>
    </location>
</feature>
<evidence type="ECO:0000259" key="8">
    <source>
        <dbReference type="Pfam" id="PF00361"/>
    </source>
</evidence>
<dbReference type="PANTHER" id="PTHR42829">
    <property type="entry name" value="NADH-UBIQUINONE OXIDOREDUCTASE CHAIN 5"/>
    <property type="match status" value="1"/>
</dbReference>
<sequence length="710" mass="76451">MTLEPLVVFLPLFGAILAMPLGRAAGPKAAEIASTVLVGLAAVYAWVLFFDVALGEPNPRTIRLATWFSSGDFQADWALRLDTLSAVMLVVVNSVSFLVHWYSMGYMKEYGETPRFFAYLSLFTFAMLTLVTADNFMQLFFGWEGVGLASYLLIGFWFKKKSANDAAIKAFVVNRVGDFGFALGILGVYYVFGSVEFDTVFSVIAADGVAIPYGMDTGAPVRELTVSFLGHDWHALTVIGVLLFIGAMGKSAQLLLHTWLPDAMEGPTPVSALIHAATMVTAGVFLVCRCSAIYENAPDAAALVTIVGALTAFFAASVGLLQDDIKKVVAYSTCSQLGYMFFAAGAGAYGAAMFHLFTHAFFKALLFLGSGAVIIAMHHEQDIKKMGGVKDLLPFTHILMLIGTISITGLGIPGLYLFGAPFGTAGFVSKDVILESAFAAGETGRAFAGAAFTLGLMAAVMTAFYSWRLIFLTFWGRSRAPEHVRKHPHHVPDSMMIPLVPLAVGALVAGMAFYGHFVDPAKSEKFWNGAFYSAEAHAPADDEAHAGESHAPADVHAAPAESHDGDAGAHHEESHHHVPGWVLWAPFLAMLAGALPAAFHYLRGDPLRPGLLRPGGLVHDFLKNKWYFDEIYDFLLVRPALAIGRFLWKEGDGRTIDGVGPDGLAATVAAGARRIVRMQTGYMYHYAFVMLVGIALFVTYVLLRLAGGGQ</sequence>
<dbReference type="GO" id="GO:0003954">
    <property type="term" value="F:NADH dehydrogenase activity"/>
    <property type="evidence" value="ECO:0007669"/>
    <property type="project" value="TreeGrafter"/>
</dbReference>
<dbReference type="InterPro" id="IPR018393">
    <property type="entry name" value="NADHpl_OxRdtase_5_subgr"/>
</dbReference>
<dbReference type="GO" id="GO:0008137">
    <property type="term" value="F:NADH dehydrogenase (ubiquinone) activity"/>
    <property type="evidence" value="ECO:0007669"/>
    <property type="project" value="InterPro"/>
</dbReference>
<dbReference type="AlphaFoldDB" id="A0A239PWR9"/>
<feature type="transmembrane region" description="Helical" evidence="7">
    <location>
        <begin position="581"/>
        <end position="602"/>
    </location>
</feature>
<name>A0A239PWR9_9PROT</name>
<reference evidence="10 11" key="1">
    <citation type="submission" date="2017-07" db="EMBL/GenBank/DDBJ databases">
        <authorList>
            <person name="Sun Z.S."/>
            <person name="Albrecht U."/>
            <person name="Echele G."/>
            <person name="Lee C.C."/>
        </authorList>
    </citation>
    <scope>NUCLEOTIDE SEQUENCE [LARGE SCALE GENOMIC DNA]</scope>
    <source>
        <strain evidence="10 11">CGMCC 1.12710</strain>
    </source>
</reference>
<feature type="transmembrane region" description="Helical" evidence="7">
    <location>
        <begin position="233"/>
        <end position="260"/>
    </location>
</feature>
<feature type="transmembrane region" description="Helical" evidence="7">
    <location>
        <begin position="139"/>
        <end position="158"/>
    </location>
</feature>
<keyword evidence="4 7" id="KW-0472">Membrane</keyword>
<proteinExistence type="predicted"/>
<feature type="transmembrane region" description="Helical" evidence="7">
    <location>
        <begin position="446"/>
        <end position="475"/>
    </location>
</feature>
<dbReference type="NCBIfam" id="NF005141">
    <property type="entry name" value="PRK06590.1"/>
    <property type="match status" value="1"/>
</dbReference>
<feature type="transmembrane region" description="Helical" evidence="7">
    <location>
        <begin position="300"/>
        <end position="321"/>
    </location>
</feature>
<feature type="domain" description="NADH-Ubiquinone oxidoreductase (complex I) chain 5 N-terminal" evidence="9">
    <location>
        <begin position="67"/>
        <end position="117"/>
    </location>
</feature>
<evidence type="ECO:0000256" key="6">
    <source>
        <dbReference type="SAM" id="MobiDB-lite"/>
    </source>
</evidence>
<dbReference type="RefSeq" id="WP_183234048.1">
    <property type="nucleotide sequence ID" value="NZ_FZQA01000005.1"/>
</dbReference>
<evidence type="ECO:0000256" key="7">
    <source>
        <dbReference type="SAM" id="Phobius"/>
    </source>
</evidence>
<dbReference type="GO" id="GO:0012505">
    <property type="term" value="C:endomembrane system"/>
    <property type="evidence" value="ECO:0007669"/>
    <property type="project" value="UniProtKB-SubCell"/>
</dbReference>
<organism evidence="10 11">
    <name type="scientific">Amphiplicatus metriothermophilus</name>
    <dbReference type="NCBI Taxonomy" id="1519374"/>
    <lineage>
        <taxon>Bacteria</taxon>
        <taxon>Pseudomonadati</taxon>
        <taxon>Pseudomonadota</taxon>
        <taxon>Alphaproteobacteria</taxon>
        <taxon>Parvularculales</taxon>
        <taxon>Parvularculaceae</taxon>
        <taxon>Amphiplicatus</taxon>
    </lineage>
</organism>
<dbReference type="GO" id="GO:0015990">
    <property type="term" value="P:electron transport coupled proton transport"/>
    <property type="evidence" value="ECO:0007669"/>
    <property type="project" value="TreeGrafter"/>
</dbReference>
<dbReference type="PANTHER" id="PTHR42829:SF2">
    <property type="entry name" value="NADH-UBIQUINONE OXIDOREDUCTASE CHAIN 5"/>
    <property type="match status" value="1"/>
</dbReference>
<evidence type="ECO:0000256" key="2">
    <source>
        <dbReference type="ARBA" id="ARBA00022692"/>
    </source>
</evidence>
<feature type="transmembrane region" description="Helical" evidence="7">
    <location>
        <begin position="32"/>
        <end position="50"/>
    </location>
</feature>
<feature type="domain" description="NADH:quinone oxidoreductase/Mrp antiporter transmembrane" evidence="8">
    <location>
        <begin position="133"/>
        <end position="444"/>
    </location>
</feature>
<evidence type="ECO:0000259" key="9">
    <source>
        <dbReference type="Pfam" id="PF00662"/>
    </source>
</evidence>
<dbReference type="InterPro" id="IPR003945">
    <property type="entry name" value="NU5C-like"/>
</dbReference>
<feature type="transmembrane region" description="Helical" evidence="7">
    <location>
        <begin position="356"/>
        <end position="377"/>
    </location>
</feature>
<feature type="transmembrane region" description="Helical" evidence="7">
    <location>
        <begin position="6"/>
        <end position="25"/>
    </location>
</feature>
<dbReference type="InterPro" id="IPR001516">
    <property type="entry name" value="Proton_antipo_N"/>
</dbReference>
<dbReference type="GO" id="GO:0016020">
    <property type="term" value="C:membrane"/>
    <property type="evidence" value="ECO:0007669"/>
    <property type="project" value="UniProtKB-SubCell"/>
</dbReference>
<feature type="transmembrane region" description="Helical" evidence="7">
    <location>
        <begin position="496"/>
        <end position="517"/>
    </location>
</feature>
<dbReference type="Pfam" id="PF00662">
    <property type="entry name" value="Proton_antipo_N"/>
    <property type="match status" value="1"/>
</dbReference>
<accession>A0A239PWR9</accession>
<dbReference type="GO" id="GO:0042773">
    <property type="term" value="P:ATP synthesis coupled electron transport"/>
    <property type="evidence" value="ECO:0007669"/>
    <property type="project" value="InterPro"/>
</dbReference>
<evidence type="ECO:0000313" key="10">
    <source>
        <dbReference type="EMBL" id="SNT74771.1"/>
    </source>
</evidence>
<dbReference type="PRINTS" id="PR01434">
    <property type="entry name" value="NADHDHGNASE5"/>
</dbReference>
<dbReference type="Proteomes" id="UP000198346">
    <property type="component" value="Unassembled WGS sequence"/>
</dbReference>
<evidence type="ECO:0000256" key="1">
    <source>
        <dbReference type="ARBA" id="ARBA00004127"/>
    </source>
</evidence>
<keyword evidence="2 5" id="KW-0812">Transmembrane</keyword>
<dbReference type="Pfam" id="PF00361">
    <property type="entry name" value="Proton_antipo_M"/>
    <property type="match status" value="1"/>
</dbReference>
<evidence type="ECO:0000256" key="4">
    <source>
        <dbReference type="ARBA" id="ARBA00023136"/>
    </source>
</evidence>
<evidence type="ECO:0000313" key="11">
    <source>
        <dbReference type="Proteomes" id="UP000198346"/>
    </source>
</evidence>
<feature type="transmembrane region" description="Helical" evidence="7">
    <location>
        <begin position="170"/>
        <end position="192"/>
    </location>
</feature>
<dbReference type="Gene3D" id="1.20.5.2700">
    <property type="match status" value="1"/>
</dbReference>
<dbReference type="NCBIfam" id="TIGR01974">
    <property type="entry name" value="NDH_I_L"/>
    <property type="match status" value="1"/>
</dbReference>
<evidence type="ECO:0000256" key="3">
    <source>
        <dbReference type="ARBA" id="ARBA00022989"/>
    </source>
</evidence>
<dbReference type="EMBL" id="FZQA01000005">
    <property type="protein sequence ID" value="SNT74771.1"/>
    <property type="molecule type" value="Genomic_DNA"/>
</dbReference>
<feature type="transmembrane region" description="Helical" evidence="7">
    <location>
        <begin position="84"/>
        <end position="104"/>
    </location>
</feature>
<dbReference type="InterPro" id="IPR001750">
    <property type="entry name" value="ND/Mrp_TM"/>
</dbReference>
<feature type="compositionally biased region" description="Basic and acidic residues" evidence="6">
    <location>
        <begin position="561"/>
        <end position="573"/>
    </location>
</feature>
<feature type="transmembrane region" description="Helical" evidence="7">
    <location>
        <begin position="116"/>
        <end position="133"/>
    </location>
</feature>
<evidence type="ECO:0000256" key="5">
    <source>
        <dbReference type="RuleBase" id="RU000320"/>
    </source>
</evidence>
<keyword evidence="3 7" id="KW-1133">Transmembrane helix</keyword>
<keyword evidence="11" id="KW-1185">Reference proteome</keyword>
<feature type="compositionally biased region" description="Basic and acidic residues" evidence="6">
    <location>
        <begin position="542"/>
        <end position="553"/>
    </location>
</feature>
<gene>
    <name evidence="10" type="ORF">SAMN06297382_2355</name>
</gene>
<protein>
    <submittedName>
        <fullName evidence="10">NADH dehydrogenase subunit L</fullName>
    </submittedName>
</protein>